<keyword evidence="4" id="KW-1185">Reference proteome</keyword>
<protein>
    <submittedName>
        <fullName evidence="3">TruC protein</fullName>
    </submittedName>
</protein>
<reference evidence="3" key="1">
    <citation type="submission" date="2021-02" db="EMBL/GenBank/DDBJ databases">
        <authorList>
            <person name="Dougan E. K."/>
            <person name="Rhodes N."/>
            <person name="Thang M."/>
            <person name="Chan C."/>
        </authorList>
    </citation>
    <scope>NUCLEOTIDE SEQUENCE</scope>
</reference>
<evidence type="ECO:0000259" key="2">
    <source>
        <dbReference type="Pfam" id="PF00849"/>
    </source>
</evidence>
<dbReference type="SUPFAM" id="SSF55120">
    <property type="entry name" value="Pseudouridine synthase"/>
    <property type="match status" value="1"/>
</dbReference>
<proteinExistence type="inferred from homology"/>
<evidence type="ECO:0000256" key="1">
    <source>
        <dbReference type="ARBA" id="ARBA00010876"/>
    </source>
</evidence>
<evidence type="ECO:0000313" key="4">
    <source>
        <dbReference type="Proteomes" id="UP000604046"/>
    </source>
</evidence>
<dbReference type="PANTHER" id="PTHR21600">
    <property type="entry name" value="MITOCHONDRIAL RNA PSEUDOURIDINE SYNTHASE"/>
    <property type="match status" value="1"/>
</dbReference>
<dbReference type="Gene3D" id="3.30.2350.10">
    <property type="entry name" value="Pseudouridine synthase"/>
    <property type="match status" value="1"/>
</dbReference>
<name>A0A812LUU6_9DINO</name>
<feature type="domain" description="Pseudouridine synthase RsuA/RluA-like" evidence="2">
    <location>
        <begin position="245"/>
        <end position="392"/>
    </location>
</feature>
<evidence type="ECO:0000313" key="3">
    <source>
        <dbReference type="EMBL" id="CAE7250014.1"/>
    </source>
</evidence>
<dbReference type="InterPro" id="IPR020103">
    <property type="entry name" value="PsdUridine_synth_cat_dom_sf"/>
</dbReference>
<gene>
    <name evidence="3" type="primary">truC</name>
    <name evidence="3" type="ORF">SNAT2548_LOCUS12247</name>
</gene>
<dbReference type="EMBL" id="CAJNDS010001158">
    <property type="protein sequence ID" value="CAE7250014.1"/>
    <property type="molecule type" value="Genomic_DNA"/>
</dbReference>
<dbReference type="InterPro" id="IPR011990">
    <property type="entry name" value="TPR-like_helical_dom_sf"/>
</dbReference>
<comment type="similarity">
    <text evidence="1">Belongs to the pseudouridine synthase RluA family.</text>
</comment>
<dbReference type="OrthoDB" id="418231at2759"/>
<dbReference type="GO" id="GO:0009982">
    <property type="term" value="F:pseudouridine synthase activity"/>
    <property type="evidence" value="ECO:0007669"/>
    <property type="project" value="InterPro"/>
</dbReference>
<dbReference type="GO" id="GO:0003723">
    <property type="term" value="F:RNA binding"/>
    <property type="evidence" value="ECO:0007669"/>
    <property type="project" value="InterPro"/>
</dbReference>
<dbReference type="Gene3D" id="1.25.40.10">
    <property type="entry name" value="Tetratricopeptide repeat domain"/>
    <property type="match status" value="1"/>
</dbReference>
<accession>A0A812LUU6</accession>
<comment type="caution">
    <text evidence="3">The sequence shown here is derived from an EMBL/GenBank/DDBJ whole genome shotgun (WGS) entry which is preliminary data.</text>
</comment>
<dbReference type="Pfam" id="PF00849">
    <property type="entry name" value="PseudoU_synth_2"/>
    <property type="match status" value="1"/>
</dbReference>
<dbReference type="GO" id="GO:0000455">
    <property type="term" value="P:enzyme-directed rRNA pseudouridine synthesis"/>
    <property type="evidence" value="ECO:0007669"/>
    <property type="project" value="TreeGrafter"/>
</dbReference>
<dbReference type="PANTHER" id="PTHR21600:SF87">
    <property type="entry name" value="RNA PSEUDOURIDYLATE SYNTHASE DOMAIN-CONTAINING PROTEIN 1"/>
    <property type="match status" value="1"/>
</dbReference>
<dbReference type="InterPro" id="IPR050188">
    <property type="entry name" value="RluA_PseudoU_synthase"/>
</dbReference>
<dbReference type="AlphaFoldDB" id="A0A812LUU6"/>
<organism evidence="3 4">
    <name type="scientific">Symbiodinium natans</name>
    <dbReference type="NCBI Taxonomy" id="878477"/>
    <lineage>
        <taxon>Eukaryota</taxon>
        <taxon>Sar</taxon>
        <taxon>Alveolata</taxon>
        <taxon>Dinophyceae</taxon>
        <taxon>Suessiales</taxon>
        <taxon>Symbiodiniaceae</taxon>
        <taxon>Symbiodinium</taxon>
    </lineage>
</organism>
<dbReference type="CDD" id="cd02869">
    <property type="entry name" value="PseudoU_synth_RluA_like"/>
    <property type="match status" value="1"/>
</dbReference>
<sequence>MQDGDNDLLQWDVALSLLQQLGEASLRTNTICFGAAASACVRRGSWQAGLNILDWMLCENASPDTTSCSSLISACDNSGEWALAWCLLARMCANGSRRDVIAYNAAVSACEKSLQWTRAVELVACMGSDGVQASSSTFNAVLNALHASWASQLGISSGMAKPTWAQAVTVLQNMHWERLLLNGVHAGLCIDIAQKEFDMITARALGRKFLLDWGQGAAQAASAHLPRDDVILSAPGVVAVSKPPGVASQDLLAELEELSMQKLTTVSRLDLPTSGVLVAAVGDEQSAAAKWLQAQYSGRLVSKEYLCLCHTQLAPPAPEFEVSTPLRVVTMGPMDDEKTRAFVDAGGREAYTRCEAIAVQELPASAGESRLALLRVFPRTGRTHQIRAHLASIGLPLFGDTIYGKFITQDLANLVPDLRDYADRLFLHCRQQKLLALDGEQLILEAPMPEDLKAILRILEPEVDWRGWGVEGAELIPRRYYPIEEKAEDSATGVDIHEDDRARLEEGAAIAAARQEELHAQGVVMAVPPPPTGEFTGFSYAAASFAAGQTLKPDTNSNSWKANMPCAGQNAIVTRSSGEESGCYILEVFLTALGPLYTVYLGQAEDGTYITKNCQEADLRPYPAS</sequence>
<dbReference type="InterPro" id="IPR006145">
    <property type="entry name" value="PsdUridine_synth_RsuA/RluA"/>
</dbReference>
<dbReference type="Proteomes" id="UP000604046">
    <property type="component" value="Unassembled WGS sequence"/>
</dbReference>